<organism evidence="1">
    <name type="scientific">viral metagenome</name>
    <dbReference type="NCBI Taxonomy" id="1070528"/>
    <lineage>
        <taxon>unclassified sequences</taxon>
        <taxon>metagenomes</taxon>
        <taxon>organismal metagenomes</taxon>
    </lineage>
</organism>
<proteinExistence type="predicted"/>
<dbReference type="EMBL" id="MN739021">
    <property type="protein sequence ID" value="QHT35474.1"/>
    <property type="molecule type" value="Genomic_DNA"/>
</dbReference>
<sequence>MPNISASDYTSYIKAQAASYAYRNGAIPKTIQTSAQPFTNQTVLNAQLLASKAAVLTRPAVTLVVPVSTTVSAASATTVTGAASTDGGTTVTYTTSVAHGLIAGTIITISGLAVTPAFNLANQTILAAGLTSTQFKVTNTATGTAETTSTTGRINGYVYYTTAAAHGLSGDSANLLTITGLSTTAFNLNIAKVAIVPSTTVFAIATNVTGAAVTGATGAMTLTLANSGTAITGAGRVVPYTRGYVNNPKKLSTVHNSTSTVLSSGKFPQVGGLPLTAPKWDGVYVASPHLARVDTKATGAYKAVRQPV</sequence>
<accession>A0A6C0F2E0</accession>
<protein>
    <submittedName>
        <fullName evidence="1">Uncharacterized protein</fullName>
    </submittedName>
</protein>
<reference evidence="1" key="1">
    <citation type="journal article" date="2020" name="Nature">
        <title>Giant virus diversity and host interactions through global metagenomics.</title>
        <authorList>
            <person name="Schulz F."/>
            <person name="Roux S."/>
            <person name="Paez-Espino D."/>
            <person name="Jungbluth S."/>
            <person name="Walsh D.A."/>
            <person name="Denef V.J."/>
            <person name="McMahon K.D."/>
            <person name="Konstantinidis K.T."/>
            <person name="Eloe-Fadrosh E.A."/>
            <person name="Kyrpides N.C."/>
            <person name="Woyke T."/>
        </authorList>
    </citation>
    <scope>NUCLEOTIDE SEQUENCE</scope>
    <source>
        <strain evidence="1">GVMAG-M-3300009180-45</strain>
    </source>
</reference>
<dbReference type="AlphaFoldDB" id="A0A6C0F2E0"/>
<evidence type="ECO:0000313" key="1">
    <source>
        <dbReference type="EMBL" id="QHT35474.1"/>
    </source>
</evidence>
<name>A0A6C0F2E0_9ZZZZ</name>